<evidence type="ECO:0000313" key="2">
    <source>
        <dbReference type="Proteomes" id="UP001156140"/>
    </source>
</evidence>
<dbReference type="EMBL" id="JALAZD010000003">
    <property type="protein sequence ID" value="MCI0128998.1"/>
    <property type="molecule type" value="Genomic_DNA"/>
</dbReference>
<dbReference type="AlphaFoldDB" id="A0AA41UCU3"/>
<evidence type="ECO:0000313" key="1">
    <source>
        <dbReference type="EMBL" id="MCI0128998.1"/>
    </source>
</evidence>
<proteinExistence type="predicted"/>
<dbReference type="Proteomes" id="UP001156140">
    <property type="component" value="Unassembled WGS sequence"/>
</dbReference>
<sequence length="216" mass="23895">MRRAFLDALVGRILDRAGQGILRVGINGVDGSGKTTLADELAPLVAAATGLPVIRASIDGFHNPRAVRYTQGRSSPRGFYEDSFNLKLFRELLLDPLSPGGNRLYRPAAFDHRIDSTVIGEPQLAAIPSILIVDGIFLLRPELAGYWNLSIFLDVPFTQSFARMSRRDGNPPDEGAAENLRYRDGQRLYFEACKPQERADVLVDYANLERPAILRG</sequence>
<keyword evidence="1" id="KW-0808">Transferase</keyword>
<reference evidence="1" key="1">
    <citation type="submission" date="2022-03" db="EMBL/GenBank/DDBJ databases">
        <title>The complete genome sequence of a Methyloterrigena soli.</title>
        <authorList>
            <person name="Zi Z."/>
        </authorList>
    </citation>
    <scope>NUCLEOTIDE SEQUENCE</scope>
    <source>
        <strain evidence="1">M48</strain>
    </source>
</reference>
<comment type="caution">
    <text evidence="1">The sequence shown here is derived from an EMBL/GenBank/DDBJ whole genome shotgun (WGS) entry which is preliminary data.</text>
</comment>
<gene>
    <name evidence="1" type="ORF">ML536_19370</name>
</gene>
<dbReference type="GO" id="GO:0016301">
    <property type="term" value="F:kinase activity"/>
    <property type="evidence" value="ECO:0007669"/>
    <property type="project" value="UniProtKB-KW"/>
</dbReference>
<dbReference type="Gene3D" id="3.40.50.300">
    <property type="entry name" value="P-loop containing nucleotide triphosphate hydrolases"/>
    <property type="match status" value="1"/>
</dbReference>
<dbReference type="RefSeq" id="WP_281736990.1">
    <property type="nucleotide sequence ID" value="NZ_JAKETQ010000003.1"/>
</dbReference>
<organism evidence="1 2">
    <name type="scientific">Paradevosia shaoguanensis</name>
    <dbReference type="NCBI Taxonomy" id="1335043"/>
    <lineage>
        <taxon>Bacteria</taxon>
        <taxon>Pseudomonadati</taxon>
        <taxon>Pseudomonadota</taxon>
        <taxon>Alphaproteobacteria</taxon>
        <taxon>Hyphomicrobiales</taxon>
        <taxon>Devosiaceae</taxon>
        <taxon>Paradevosia</taxon>
    </lineage>
</organism>
<dbReference type="SUPFAM" id="SSF52540">
    <property type="entry name" value="P-loop containing nucleoside triphosphate hydrolases"/>
    <property type="match status" value="1"/>
</dbReference>
<protein>
    <submittedName>
        <fullName evidence="1">Uridine kinase</fullName>
    </submittedName>
</protein>
<dbReference type="PANTHER" id="PTHR10285">
    <property type="entry name" value="URIDINE KINASE"/>
    <property type="match status" value="1"/>
</dbReference>
<name>A0AA41UCU3_9HYPH</name>
<dbReference type="InterPro" id="IPR027417">
    <property type="entry name" value="P-loop_NTPase"/>
</dbReference>
<accession>A0AA41UCU3</accession>
<keyword evidence="2" id="KW-1185">Reference proteome</keyword>
<keyword evidence="1" id="KW-0418">Kinase</keyword>